<feature type="domain" description="Transposase IS66 central" evidence="2">
    <location>
        <begin position="41"/>
        <end position="321"/>
    </location>
</feature>
<dbReference type="Proteomes" id="UP000030700">
    <property type="component" value="Unassembled WGS sequence"/>
</dbReference>
<evidence type="ECO:0000256" key="1">
    <source>
        <dbReference type="SAM" id="MobiDB-lite"/>
    </source>
</evidence>
<dbReference type="InterPro" id="IPR052344">
    <property type="entry name" value="Transposase-related"/>
</dbReference>
<dbReference type="STRING" id="1499966.U14_02280"/>
<evidence type="ECO:0000313" key="3">
    <source>
        <dbReference type="EMBL" id="GAK51038.1"/>
    </source>
</evidence>
<dbReference type="PANTHER" id="PTHR33678">
    <property type="entry name" value="BLL1576 PROTEIN"/>
    <property type="match status" value="1"/>
</dbReference>
<dbReference type="PANTHER" id="PTHR33678:SF1">
    <property type="entry name" value="BLL1576 PROTEIN"/>
    <property type="match status" value="1"/>
</dbReference>
<dbReference type="AlphaFoldDB" id="A0A0S6W093"/>
<accession>A0A0S6W093</accession>
<reference evidence="3 4" key="1">
    <citation type="journal article" date="2015" name="PeerJ">
        <title>First genomic representation of candidate bacterial phylum KSB3 points to enhanced environmental sensing as a trigger of wastewater bulking.</title>
        <authorList>
            <person name="Sekiguchi Y."/>
            <person name="Ohashi A."/>
            <person name="Parks D.H."/>
            <person name="Yamauchi T."/>
            <person name="Tyson G.W."/>
            <person name="Hugenholtz P."/>
        </authorList>
    </citation>
    <scope>NUCLEOTIDE SEQUENCE [LARGE SCALE GENOMIC DNA]</scope>
</reference>
<organism evidence="3 4">
    <name type="scientific">Candidatus Moduliflexus flocculans</name>
    <dbReference type="NCBI Taxonomy" id="1499966"/>
    <lineage>
        <taxon>Bacteria</taxon>
        <taxon>Candidatus Moduliflexota</taxon>
        <taxon>Candidatus Moduliflexia</taxon>
        <taxon>Candidatus Moduliflexales</taxon>
        <taxon>Candidatus Moduliflexaceae</taxon>
    </lineage>
</organism>
<feature type="region of interest" description="Disordered" evidence="1">
    <location>
        <begin position="243"/>
        <end position="269"/>
    </location>
</feature>
<evidence type="ECO:0000313" key="4">
    <source>
        <dbReference type="Proteomes" id="UP000030700"/>
    </source>
</evidence>
<dbReference type="HOGENOM" id="CLU_039294_2_0_0"/>
<keyword evidence="4" id="KW-1185">Reference proteome</keyword>
<dbReference type="InterPro" id="IPR004291">
    <property type="entry name" value="Transposase_IS66_central"/>
</dbReference>
<dbReference type="Pfam" id="PF03050">
    <property type="entry name" value="DDE_Tnp_IS66"/>
    <property type="match status" value="1"/>
</dbReference>
<dbReference type="EMBL" id="DF820456">
    <property type="protein sequence ID" value="GAK51038.1"/>
    <property type="molecule type" value="Genomic_DNA"/>
</dbReference>
<sequence length="354" mass="40634">MFELPSLRLEVTEHQTEMKHCPFCAQESQGAFPAEVSQPVQYGARMKGLLVYLNHGQLLPYDRTTALIEDLIGQPVSQGTLLTATQACAAQLVESETVMKQALRQAPVVHVDETGLYENGRRIWLHSASTQDMTFYFPHEKRGHAAMQAAEVLPAFQGIAVHDHWEAYQQFEQCEHAFCNAHHLRELQRAIDQDQAAWAEEMTTLFLDIKEQVDHAKAVGQTALSPDEITHFQTQYRGIVDQALQPSLMTPPATKPPTRGRQKQSKTKNLLDRFDRYQTETLRFMTDFRVPFDNNLAERDLRMIKVKQKISGTFRSPEGTRAFCRIRGFISTIKKQRTERFEKRIAFERVKFAI</sequence>
<gene>
    <name evidence="3" type="ORF">U14_02280</name>
</gene>
<proteinExistence type="predicted"/>
<evidence type="ECO:0000259" key="2">
    <source>
        <dbReference type="Pfam" id="PF03050"/>
    </source>
</evidence>
<name>A0A0S6W093_9BACT</name>
<protein>
    <recommendedName>
        <fullName evidence="2">Transposase IS66 central domain-containing protein</fullName>
    </recommendedName>
</protein>
<dbReference type="NCBIfam" id="NF033517">
    <property type="entry name" value="transpos_IS66"/>
    <property type="match status" value="1"/>
</dbReference>